<organism evidence="2 3">
    <name type="scientific">Novosphingobium capsulatum</name>
    <dbReference type="NCBI Taxonomy" id="13688"/>
    <lineage>
        <taxon>Bacteria</taxon>
        <taxon>Pseudomonadati</taxon>
        <taxon>Pseudomonadota</taxon>
        <taxon>Alphaproteobacteria</taxon>
        <taxon>Sphingomonadales</taxon>
        <taxon>Sphingomonadaceae</taxon>
        <taxon>Novosphingobium</taxon>
    </lineage>
</organism>
<evidence type="ECO:0000256" key="1">
    <source>
        <dbReference type="SAM" id="Phobius"/>
    </source>
</evidence>
<evidence type="ECO:0000313" key="3">
    <source>
        <dbReference type="Proteomes" id="UP001184150"/>
    </source>
</evidence>
<protein>
    <submittedName>
        <fullName evidence="2">Uncharacterized protein</fullName>
    </submittedName>
</protein>
<reference evidence="2 3" key="1">
    <citation type="submission" date="2023-07" db="EMBL/GenBank/DDBJ databases">
        <title>Sorghum-associated microbial communities from plants grown in Nebraska, USA.</title>
        <authorList>
            <person name="Schachtman D."/>
        </authorList>
    </citation>
    <scope>NUCLEOTIDE SEQUENCE [LARGE SCALE GENOMIC DNA]</scope>
    <source>
        <strain evidence="2 3">DS1027</strain>
    </source>
</reference>
<keyword evidence="1" id="KW-0812">Transmembrane</keyword>
<sequence length="29" mass="3034">MLAARLITPFLCLIACAVVLIDVPGLVHA</sequence>
<evidence type="ECO:0000313" key="2">
    <source>
        <dbReference type="EMBL" id="MDR6509529.1"/>
    </source>
</evidence>
<accession>A0ABU1MGQ3</accession>
<dbReference type="Proteomes" id="UP001184150">
    <property type="component" value="Unassembled WGS sequence"/>
</dbReference>
<dbReference type="EMBL" id="JAVDRD010000001">
    <property type="protein sequence ID" value="MDR6509529.1"/>
    <property type="molecule type" value="Genomic_DNA"/>
</dbReference>
<keyword evidence="3" id="KW-1185">Reference proteome</keyword>
<feature type="transmembrane region" description="Helical" evidence="1">
    <location>
        <begin position="6"/>
        <end position="27"/>
    </location>
</feature>
<gene>
    <name evidence="2" type="ORF">J2792_000369</name>
</gene>
<keyword evidence="1" id="KW-1133">Transmembrane helix</keyword>
<name>A0ABU1MGQ3_9SPHN</name>
<comment type="caution">
    <text evidence="2">The sequence shown here is derived from an EMBL/GenBank/DDBJ whole genome shotgun (WGS) entry which is preliminary data.</text>
</comment>
<keyword evidence="1" id="KW-0472">Membrane</keyword>
<proteinExistence type="predicted"/>